<evidence type="ECO:0000313" key="2">
    <source>
        <dbReference type="EMBL" id="DAD17879.1"/>
    </source>
</evidence>
<gene>
    <name evidence="2" type="ORF">HUJ06_019342</name>
</gene>
<comment type="caution">
    <text evidence="2">The sequence shown here is derived from an EMBL/GenBank/DDBJ whole genome shotgun (WGS) entry which is preliminary data.</text>
</comment>
<accession>A0A822XFV4</accession>
<dbReference type="InterPro" id="IPR000845">
    <property type="entry name" value="Nucleoside_phosphorylase_d"/>
</dbReference>
<feature type="domain" description="Nucleoside phosphorylase" evidence="1">
    <location>
        <begin position="4"/>
        <end position="95"/>
    </location>
</feature>
<sequence>MDFVEYNLDTKLKQCVDETYCLPHTPKVVNGLRASTADIFVDNAAFREFLFKELEVSTVDEESAAVVMVATSNGVPSIVFRGVSDLAGGADQKVSSSLYSLAAFNAFNVAVEFIELIGKENIIPYLKES</sequence>
<evidence type="ECO:0000313" key="3">
    <source>
        <dbReference type="Proteomes" id="UP000607653"/>
    </source>
</evidence>
<protein>
    <recommendedName>
        <fullName evidence="1">Nucleoside phosphorylase domain-containing protein</fullName>
    </recommendedName>
</protein>
<dbReference type="Gene3D" id="3.40.50.1580">
    <property type="entry name" value="Nucleoside phosphorylase domain"/>
    <property type="match status" value="1"/>
</dbReference>
<dbReference type="InterPro" id="IPR035994">
    <property type="entry name" value="Nucleoside_phosphorylase_sf"/>
</dbReference>
<keyword evidence="3" id="KW-1185">Reference proteome</keyword>
<dbReference type="GO" id="GO:0003824">
    <property type="term" value="F:catalytic activity"/>
    <property type="evidence" value="ECO:0007669"/>
    <property type="project" value="InterPro"/>
</dbReference>
<dbReference type="AlphaFoldDB" id="A0A822XFV4"/>
<organism evidence="2 3">
    <name type="scientific">Nelumbo nucifera</name>
    <name type="common">Sacred lotus</name>
    <dbReference type="NCBI Taxonomy" id="4432"/>
    <lineage>
        <taxon>Eukaryota</taxon>
        <taxon>Viridiplantae</taxon>
        <taxon>Streptophyta</taxon>
        <taxon>Embryophyta</taxon>
        <taxon>Tracheophyta</taxon>
        <taxon>Spermatophyta</taxon>
        <taxon>Magnoliopsida</taxon>
        <taxon>Proteales</taxon>
        <taxon>Nelumbonaceae</taxon>
        <taxon>Nelumbo</taxon>
    </lineage>
</organism>
<reference evidence="2 3" key="1">
    <citation type="journal article" date="2020" name="Mol. Biol. Evol.">
        <title>Distinct Expression and Methylation Patterns for Genes with Different Fates following a Single Whole-Genome Duplication in Flowering Plants.</title>
        <authorList>
            <person name="Shi T."/>
            <person name="Rahmani R.S."/>
            <person name="Gugger P.F."/>
            <person name="Wang M."/>
            <person name="Li H."/>
            <person name="Zhang Y."/>
            <person name="Li Z."/>
            <person name="Wang Q."/>
            <person name="Van de Peer Y."/>
            <person name="Marchal K."/>
            <person name="Chen J."/>
        </authorList>
    </citation>
    <scope>NUCLEOTIDE SEQUENCE [LARGE SCALE GENOMIC DNA]</scope>
    <source>
        <tissue evidence="2">Leaf</tissue>
    </source>
</reference>
<dbReference type="EMBL" id="DUZY01000001">
    <property type="protein sequence ID" value="DAD17879.1"/>
    <property type="molecule type" value="Genomic_DNA"/>
</dbReference>
<dbReference type="GO" id="GO:0009116">
    <property type="term" value="P:nucleoside metabolic process"/>
    <property type="evidence" value="ECO:0007669"/>
    <property type="project" value="InterPro"/>
</dbReference>
<dbReference type="Pfam" id="PF01048">
    <property type="entry name" value="PNP_UDP_1"/>
    <property type="match status" value="1"/>
</dbReference>
<proteinExistence type="predicted"/>
<dbReference type="PANTHER" id="PTHR21234">
    <property type="entry name" value="PURINE NUCLEOSIDE PHOSPHORYLASE"/>
    <property type="match status" value="1"/>
</dbReference>
<dbReference type="Proteomes" id="UP000607653">
    <property type="component" value="Unassembled WGS sequence"/>
</dbReference>
<dbReference type="SUPFAM" id="SSF53167">
    <property type="entry name" value="Purine and uridine phosphorylases"/>
    <property type="match status" value="1"/>
</dbReference>
<evidence type="ECO:0000259" key="1">
    <source>
        <dbReference type="Pfam" id="PF01048"/>
    </source>
</evidence>
<dbReference type="PANTHER" id="PTHR21234:SF43">
    <property type="entry name" value="OS06G0112100 PROTEIN"/>
    <property type="match status" value="1"/>
</dbReference>
<name>A0A822XFV4_NELNU</name>